<keyword evidence="4 8" id="KW-0812">Transmembrane</keyword>
<dbReference type="NCBIfam" id="TIGR04057">
    <property type="entry name" value="SusC_RagA_signa"/>
    <property type="match status" value="1"/>
</dbReference>
<name>A0A1R3TD14_9BACT</name>
<feature type="region of interest" description="Disordered" evidence="9">
    <location>
        <begin position="408"/>
        <end position="427"/>
    </location>
</feature>
<dbReference type="InterPro" id="IPR012910">
    <property type="entry name" value="Plug_dom"/>
</dbReference>
<comment type="similarity">
    <text evidence="8">Belongs to the TonB-dependent receptor family.</text>
</comment>
<evidence type="ECO:0000256" key="6">
    <source>
        <dbReference type="ARBA" id="ARBA00023136"/>
    </source>
</evidence>
<evidence type="ECO:0000256" key="1">
    <source>
        <dbReference type="ARBA" id="ARBA00004571"/>
    </source>
</evidence>
<evidence type="ECO:0000313" key="11">
    <source>
        <dbReference type="EMBL" id="SCD21514.1"/>
    </source>
</evidence>
<dbReference type="InterPro" id="IPR023996">
    <property type="entry name" value="TonB-dep_OMP_SusC/RagA"/>
</dbReference>
<dbReference type="InterPro" id="IPR039426">
    <property type="entry name" value="TonB-dep_rcpt-like"/>
</dbReference>
<dbReference type="PANTHER" id="PTHR30069:SF29">
    <property type="entry name" value="HEMOGLOBIN AND HEMOGLOBIN-HAPTOGLOBIN-BINDING PROTEIN 1-RELATED"/>
    <property type="match status" value="1"/>
</dbReference>
<dbReference type="GO" id="GO:0009279">
    <property type="term" value="C:cell outer membrane"/>
    <property type="evidence" value="ECO:0007669"/>
    <property type="project" value="UniProtKB-SubCell"/>
</dbReference>
<dbReference type="PANTHER" id="PTHR30069">
    <property type="entry name" value="TONB-DEPENDENT OUTER MEMBRANE RECEPTOR"/>
    <property type="match status" value="1"/>
</dbReference>
<evidence type="ECO:0000256" key="5">
    <source>
        <dbReference type="ARBA" id="ARBA00022729"/>
    </source>
</evidence>
<dbReference type="AlphaFoldDB" id="A0A1R3TD14"/>
<proteinExistence type="inferred from homology"/>
<evidence type="ECO:0000256" key="8">
    <source>
        <dbReference type="PROSITE-ProRule" id="PRU01360"/>
    </source>
</evidence>
<comment type="subcellular location">
    <subcellularLocation>
        <location evidence="1 8">Cell outer membrane</location>
        <topology evidence="1 8">Multi-pass membrane protein</topology>
    </subcellularLocation>
</comment>
<organism evidence="11 12">
    <name type="scientific">Proteiniphilum saccharofermentans</name>
    <dbReference type="NCBI Taxonomy" id="1642647"/>
    <lineage>
        <taxon>Bacteria</taxon>
        <taxon>Pseudomonadati</taxon>
        <taxon>Bacteroidota</taxon>
        <taxon>Bacteroidia</taxon>
        <taxon>Bacteroidales</taxon>
        <taxon>Dysgonomonadaceae</taxon>
        <taxon>Proteiniphilum</taxon>
    </lineage>
</organism>
<evidence type="ECO:0000259" key="10">
    <source>
        <dbReference type="Pfam" id="PF07715"/>
    </source>
</evidence>
<dbReference type="Gene3D" id="2.170.130.10">
    <property type="entry name" value="TonB-dependent receptor, plug domain"/>
    <property type="match status" value="1"/>
</dbReference>
<dbReference type="Proteomes" id="UP000187464">
    <property type="component" value="Chromosome I"/>
</dbReference>
<dbReference type="InterPro" id="IPR036942">
    <property type="entry name" value="Beta-barrel_TonB_sf"/>
</dbReference>
<dbReference type="SUPFAM" id="SSF49464">
    <property type="entry name" value="Carboxypeptidase regulatory domain-like"/>
    <property type="match status" value="1"/>
</dbReference>
<dbReference type="InterPro" id="IPR037066">
    <property type="entry name" value="Plug_dom_sf"/>
</dbReference>
<evidence type="ECO:0000256" key="3">
    <source>
        <dbReference type="ARBA" id="ARBA00022452"/>
    </source>
</evidence>
<accession>A0A1R3TD14</accession>
<dbReference type="NCBIfam" id="TIGR04056">
    <property type="entry name" value="OMP_RagA_SusC"/>
    <property type="match status" value="1"/>
</dbReference>
<dbReference type="Gene3D" id="2.40.170.20">
    <property type="entry name" value="TonB-dependent receptor, beta-barrel domain"/>
    <property type="match status" value="1"/>
</dbReference>
<dbReference type="InterPro" id="IPR023997">
    <property type="entry name" value="TonB-dep_OMP_SusC/RagA_CS"/>
</dbReference>
<evidence type="ECO:0000256" key="4">
    <source>
        <dbReference type="ARBA" id="ARBA00022692"/>
    </source>
</evidence>
<dbReference type="SUPFAM" id="SSF56935">
    <property type="entry name" value="Porins"/>
    <property type="match status" value="1"/>
</dbReference>
<dbReference type="Pfam" id="PF13715">
    <property type="entry name" value="CarbopepD_reg_2"/>
    <property type="match status" value="1"/>
</dbReference>
<dbReference type="InterPro" id="IPR008969">
    <property type="entry name" value="CarboxyPept-like_regulatory"/>
</dbReference>
<keyword evidence="5" id="KW-0732">Signal</keyword>
<dbReference type="GO" id="GO:0015344">
    <property type="term" value="F:siderophore uptake transmembrane transporter activity"/>
    <property type="evidence" value="ECO:0007669"/>
    <property type="project" value="TreeGrafter"/>
</dbReference>
<dbReference type="PROSITE" id="PS52016">
    <property type="entry name" value="TONB_DEPENDENT_REC_3"/>
    <property type="match status" value="1"/>
</dbReference>
<keyword evidence="3 8" id="KW-1134">Transmembrane beta strand</keyword>
<feature type="domain" description="TonB-dependent receptor plug" evidence="10">
    <location>
        <begin position="141"/>
        <end position="258"/>
    </location>
</feature>
<dbReference type="Pfam" id="PF07715">
    <property type="entry name" value="Plug"/>
    <property type="match status" value="1"/>
</dbReference>
<dbReference type="GO" id="GO:0044718">
    <property type="term" value="P:siderophore transmembrane transport"/>
    <property type="evidence" value="ECO:0007669"/>
    <property type="project" value="TreeGrafter"/>
</dbReference>
<keyword evidence="12" id="KW-1185">Reference proteome</keyword>
<keyword evidence="7 8" id="KW-0998">Cell outer membrane</keyword>
<gene>
    <name evidence="11" type="ORF">PSM36_2718</name>
</gene>
<keyword evidence="6 8" id="KW-0472">Membrane</keyword>
<keyword evidence="2 8" id="KW-0813">Transport</keyword>
<protein>
    <recommendedName>
        <fullName evidence="10">TonB-dependent receptor plug domain-containing protein</fullName>
    </recommendedName>
</protein>
<dbReference type="KEGG" id="psac:PSM36_2718"/>
<evidence type="ECO:0000256" key="9">
    <source>
        <dbReference type="SAM" id="MobiDB-lite"/>
    </source>
</evidence>
<dbReference type="Gene3D" id="2.60.40.1120">
    <property type="entry name" value="Carboxypeptidase-like, regulatory domain"/>
    <property type="match status" value="1"/>
</dbReference>
<sequence length="1166" mass="130448">MNYKQQKMRLNLKLNVPTILCAFSLFFWYMPMSSQASVFEKKEVLKNVEQDITVRGKVIDENNDPVIGASILVVRTGGGTVTDIDGNFTISVRKGDEIRISYVGYETQSIQVTSGSLTVQLEPDAQTLDEVVIVGYGTQRVRDLTGAATGVNMDEIAELPGASIIDALAGQVVGLSVTQSSGRPGSTGSFRVRQPMSFDGSSAFNQPLIVIDDVVQVDENGEPSMTVFNMLNHSDIESMTILKDASAAVYGSRASAGVILVKTKRGSVGTPKISYSAKLDFSDAVGHIKTMNAYETGVFTNRMLNQLDRINGNSNWAPYLYSESELNAMKNLNYDWLDRAWQSALSQRHSLTVDGGSEKLTYFAGINYQNQETNLGKIQDFDKWTFRTGGEITVAAGLKLSASISGYNTKQTGNNPQARISSGPWGSQSPSHDYPMLRHMPKFIPIEAEILDPVTNEMRNFYLSPWVGPHAVNTSTDANVGSGFPVWNFFANEDSKSRSYLEQNGYNANFSLNYDIPFIKGLSVRGTYAVGYDNSYNNNVGDYYQLARAGNTDREGMHLIGEHTIWNFINYGDPDGTDISRKPTITYTKNIRKSEQLNFMLMYNGTFGRHDVSATGVIERGEAEGINQQQLYRGPGRSYNGVSATAGTLSTNAQETYFRKYESGSLSYVGRANYKYDNRYLFQFVIRADASTKFAPENYWGIFPTGSAGWVISEEKFFKNSKLSNTIDFLKLRYSLGQTGKDNVDAWMWLQLYNINPTGGLGFGSIGGQPALGANIRGTANRDIKWDTSIKQNLGLDFSILSGRLSLTTDYYYDKTKDLIMQIADDEEPIYIGARLPPINYGKKDAWGWEFSLRWNDRINQSLLPSWGPIRYGIGIDYSINWNKTVLGQEPVFDYPALVQDQGSWTGYRGPGHQWGFKVWKNTSQGDGMLRTQEDIDKYWQYLTDLATAAGTTPSYLGITSKDRMFPGMIAYQDLAGDIDVENQTIAGPNGVISRDHGEDYAKLASNRRHGVNTKLSLQWGDFSWSSMISTGWGGYYALDNDVRQAINNSTIIWSQFSYVADMFDPDDNPNGKYPSMAVPSAFGERSDFWQVSSFRMYVRNMVFGYSLPKKLLQNVKIERLQFNLTGNNLWDFYNPYPGRYRNMYDGGRTDYPTLRTWTLGVNMTF</sequence>
<dbReference type="STRING" id="1642647.PSM36_2718"/>
<reference evidence="11 12" key="1">
    <citation type="submission" date="2016-08" db="EMBL/GenBank/DDBJ databases">
        <authorList>
            <person name="Seilhamer J.J."/>
        </authorList>
    </citation>
    <scope>NUCLEOTIDE SEQUENCE [LARGE SCALE GENOMIC DNA]</scope>
    <source>
        <strain evidence="11">M3/6</strain>
    </source>
</reference>
<dbReference type="EMBL" id="LT605205">
    <property type="protein sequence ID" value="SCD21514.1"/>
    <property type="molecule type" value="Genomic_DNA"/>
</dbReference>
<evidence type="ECO:0000313" key="12">
    <source>
        <dbReference type="Proteomes" id="UP000187464"/>
    </source>
</evidence>
<evidence type="ECO:0000256" key="2">
    <source>
        <dbReference type="ARBA" id="ARBA00022448"/>
    </source>
</evidence>
<evidence type="ECO:0000256" key="7">
    <source>
        <dbReference type="ARBA" id="ARBA00023237"/>
    </source>
</evidence>